<reference evidence="2" key="1">
    <citation type="submission" date="2023-06" db="EMBL/GenBank/DDBJ databases">
        <title>Genome-scale phylogeny and comparative genomics of the fungal order Sordariales.</title>
        <authorList>
            <consortium name="Lawrence Berkeley National Laboratory"/>
            <person name="Hensen N."/>
            <person name="Bonometti L."/>
            <person name="Westerberg I."/>
            <person name="Brannstrom I.O."/>
            <person name="Guillou S."/>
            <person name="Cros-Aarteil S."/>
            <person name="Calhoun S."/>
            <person name="Haridas S."/>
            <person name="Kuo A."/>
            <person name="Mondo S."/>
            <person name="Pangilinan J."/>
            <person name="Riley R."/>
            <person name="LaButti K."/>
            <person name="Andreopoulos B."/>
            <person name="Lipzen A."/>
            <person name="Chen C."/>
            <person name="Yanf M."/>
            <person name="Daum C."/>
            <person name="Ng V."/>
            <person name="Clum A."/>
            <person name="Steindorff A."/>
            <person name="Ohm R."/>
            <person name="Martin F."/>
            <person name="Silar P."/>
            <person name="Natvig D."/>
            <person name="Lalanne C."/>
            <person name="Gautier V."/>
            <person name="Ament-velasquez S.L."/>
            <person name="Kruys A."/>
            <person name="Hutchinson M.I."/>
            <person name="Powell A.J."/>
            <person name="Barry K."/>
            <person name="Miller A.N."/>
            <person name="Grigoriev I.V."/>
            <person name="Debuchy R."/>
            <person name="Gladieux P."/>
            <person name="Thoren M.H."/>
            <person name="Johannesson H."/>
        </authorList>
    </citation>
    <scope>NUCLEOTIDE SEQUENCE</scope>
    <source>
        <strain evidence="2">SMH3187-1</strain>
    </source>
</reference>
<proteinExistence type="predicted"/>
<evidence type="ECO:0000313" key="2">
    <source>
        <dbReference type="EMBL" id="KAK0753530.1"/>
    </source>
</evidence>
<dbReference type="AlphaFoldDB" id="A0AA40F979"/>
<dbReference type="Proteomes" id="UP001172155">
    <property type="component" value="Unassembled WGS sequence"/>
</dbReference>
<dbReference type="Pfam" id="PF20516">
    <property type="entry name" value="PDDEXK_12"/>
    <property type="match status" value="1"/>
</dbReference>
<protein>
    <recommendedName>
        <fullName evidence="1">PD-(D/E)XK nuclease-like domain-containing protein</fullName>
    </recommendedName>
</protein>
<name>A0AA40F979_9PEZI</name>
<organism evidence="2 3">
    <name type="scientific">Schizothecium vesticola</name>
    <dbReference type="NCBI Taxonomy" id="314040"/>
    <lineage>
        <taxon>Eukaryota</taxon>
        <taxon>Fungi</taxon>
        <taxon>Dikarya</taxon>
        <taxon>Ascomycota</taxon>
        <taxon>Pezizomycotina</taxon>
        <taxon>Sordariomycetes</taxon>
        <taxon>Sordariomycetidae</taxon>
        <taxon>Sordariales</taxon>
        <taxon>Schizotheciaceae</taxon>
        <taxon>Schizothecium</taxon>
    </lineage>
</organism>
<gene>
    <name evidence="2" type="ORF">B0T18DRAFT_314449</name>
</gene>
<accession>A0AA40F979</accession>
<evidence type="ECO:0000259" key="1">
    <source>
        <dbReference type="Pfam" id="PF20516"/>
    </source>
</evidence>
<evidence type="ECO:0000313" key="3">
    <source>
        <dbReference type="Proteomes" id="UP001172155"/>
    </source>
</evidence>
<feature type="domain" description="PD-(D/E)XK nuclease-like" evidence="1">
    <location>
        <begin position="44"/>
        <end position="293"/>
    </location>
</feature>
<keyword evidence="3" id="KW-1185">Reference proteome</keyword>
<sequence>MERNPIASRRGLFRFGLLVEMEACGHGAGVVSPALKANITAHSVADRSFTFRDYVYAEPKTAGSSTSISDVAWIMAEARECQDAMQSEAGWNTSIHFPLLHKAIYGVRRHARLVGTAPCTTAGIIKEYLPRNAGGKMIDFCLFLNPTQSPVARDKNIAAPAISKLSRSLPCSVINHTDFLPLRGRPIAVSIETKKRGGSQQDAELPMTTWHAAQWKLLSRLVQDAGRSLDGLPFVPAVLVNGNDWIFAASTREGEKTILWLERSFGSTGTALGTYSVVWGLQRLARWAEEVYWPWFCRNVLGMSIPTSPQDITAPAGQR</sequence>
<comment type="caution">
    <text evidence="2">The sequence shown here is derived from an EMBL/GenBank/DDBJ whole genome shotgun (WGS) entry which is preliminary data.</text>
</comment>
<dbReference type="InterPro" id="IPR046797">
    <property type="entry name" value="PDDEXK_12"/>
</dbReference>
<dbReference type="EMBL" id="JAUKUD010000001">
    <property type="protein sequence ID" value="KAK0753530.1"/>
    <property type="molecule type" value="Genomic_DNA"/>
</dbReference>